<dbReference type="AlphaFoldDB" id="A0A1P9X3H3"/>
<proteinExistence type="predicted"/>
<protein>
    <submittedName>
        <fullName evidence="1">XisI protein</fullName>
    </submittedName>
</protein>
<dbReference type="InterPro" id="IPR014968">
    <property type="entry name" value="XisI"/>
</dbReference>
<gene>
    <name evidence="1" type="ORF">AWR27_24420</name>
</gene>
<keyword evidence="2" id="KW-1185">Reference proteome</keyword>
<dbReference type="KEGG" id="smon:AWR27_24420"/>
<evidence type="ECO:0000313" key="1">
    <source>
        <dbReference type="EMBL" id="AQG82161.1"/>
    </source>
</evidence>
<dbReference type="Proteomes" id="UP000187941">
    <property type="component" value="Chromosome"/>
</dbReference>
<dbReference type="STRING" id="1178516.AWR27_24420"/>
<organism evidence="1 2">
    <name type="scientific">Spirosoma montaniterrae</name>
    <dbReference type="NCBI Taxonomy" id="1178516"/>
    <lineage>
        <taxon>Bacteria</taxon>
        <taxon>Pseudomonadati</taxon>
        <taxon>Bacteroidota</taxon>
        <taxon>Cytophagia</taxon>
        <taxon>Cytophagales</taxon>
        <taxon>Cytophagaceae</taxon>
        <taxon>Spirosoma</taxon>
    </lineage>
</organism>
<dbReference type="Pfam" id="PF08869">
    <property type="entry name" value="XisI"/>
    <property type="match status" value="1"/>
</dbReference>
<dbReference type="Gene3D" id="3.30.310.110">
    <property type="entry name" value="XisI-like"/>
    <property type="match status" value="1"/>
</dbReference>
<dbReference type="InterPro" id="IPR035943">
    <property type="entry name" value="XisI-like_sf"/>
</dbReference>
<dbReference type="RefSeq" id="WP_077133637.1">
    <property type="nucleotide sequence ID" value="NZ_CP014263.1"/>
</dbReference>
<evidence type="ECO:0000313" key="2">
    <source>
        <dbReference type="Proteomes" id="UP000187941"/>
    </source>
</evidence>
<name>A0A1P9X3H3_9BACT</name>
<dbReference type="EMBL" id="CP014263">
    <property type="protein sequence ID" value="AQG82161.1"/>
    <property type="molecule type" value="Genomic_DNA"/>
</dbReference>
<reference evidence="1 2" key="1">
    <citation type="submission" date="2016-01" db="EMBL/GenBank/DDBJ databases">
        <authorList>
            <person name="Oliw E.H."/>
        </authorList>
    </citation>
    <scope>NUCLEOTIDE SEQUENCE [LARGE SCALE GENOMIC DNA]</scope>
    <source>
        <strain evidence="1 2">DY10</strain>
    </source>
</reference>
<sequence>MDSKVNTYRTLITELLTQYANAPAIFIGDDQVEEQLIIDAERDHYQILTIGWENGKRVYYPVFHLDIKNGKIWVQEDATDFDIVGELERRGVSKDDIVLAFHAPYKRPYTGYAVA</sequence>
<dbReference type="OrthoDB" id="961570at2"/>
<accession>A0A1P9X3H3</accession>
<dbReference type="CDD" id="cd16382">
    <property type="entry name" value="XisI-like"/>
    <property type="match status" value="1"/>
</dbReference>
<dbReference type="SUPFAM" id="SSF143847">
    <property type="entry name" value="XisI-like"/>
    <property type="match status" value="1"/>
</dbReference>